<keyword evidence="1" id="KW-0732">Signal</keyword>
<dbReference type="EMBL" id="JAIWYP010000001">
    <property type="protein sequence ID" value="KAH3877281.1"/>
    <property type="molecule type" value="Genomic_DNA"/>
</dbReference>
<feature type="chain" id="PRO_5039308670" evidence="1">
    <location>
        <begin position="18"/>
        <end position="281"/>
    </location>
</feature>
<protein>
    <submittedName>
        <fullName evidence="2">Uncharacterized protein</fullName>
    </submittedName>
</protein>
<reference evidence="2" key="1">
    <citation type="journal article" date="2019" name="bioRxiv">
        <title>The Genome of the Zebra Mussel, Dreissena polymorpha: A Resource for Invasive Species Research.</title>
        <authorList>
            <person name="McCartney M.A."/>
            <person name="Auch B."/>
            <person name="Kono T."/>
            <person name="Mallez S."/>
            <person name="Zhang Y."/>
            <person name="Obille A."/>
            <person name="Becker A."/>
            <person name="Abrahante J.E."/>
            <person name="Garbe J."/>
            <person name="Badalamenti J.P."/>
            <person name="Herman A."/>
            <person name="Mangelson H."/>
            <person name="Liachko I."/>
            <person name="Sullivan S."/>
            <person name="Sone E.D."/>
            <person name="Koren S."/>
            <person name="Silverstein K.A.T."/>
            <person name="Beckman K.B."/>
            <person name="Gohl D.M."/>
        </authorList>
    </citation>
    <scope>NUCLEOTIDE SEQUENCE</scope>
    <source>
        <strain evidence="2">Duluth1</strain>
        <tissue evidence="2">Whole animal</tissue>
    </source>
</reference>
<dbReference type="Proteomes" id="UP000828390">
    <property type="component" value="Unassembled WGS sequence"/>
</dbReference>
<dbReference type="AlphaFoldDB" id="A0A9D4MJD0"/>
<proteinExistence type="predicted"/>
<keyword evidence="3" id="KW-1185">Reference proteome</keyword>
<name>A0A9D4MJD0_DREPO</name>
<feature type="signal peptide" evidence="1">
    <location>
        <begin position="1"/>
        <end position="17"/>
    </location>
</feature>
<reference evidence="2" key="2">
    <citation type="submission" date="2020-11" db="EMBL/GenBank/DDBJ databases">
        <authorList>
            <person name="McCartney M.A."/>
            <person name="Auch B."/>
            <person name="Kono T."/>
            <person name="Mallez S."/>
            <person name="Becker A."/>
            <person name="Gohl D.M."/>
            <person name="Silverstein K.A.T."/>
            <person name="Koren S."/>
            <person name="Bechman K.B."/>
            <person name="Herman A."/>
            <person name="Abrahante J.E."/>
            <person name="Garbe J."/>
        </authorList>
    </citation>
    <scope>NUCLEOTIDE SEQUENCE</scope>
    <source>
        <strain evidence="2">Duluth1</strain>
        <tissue evidence="2">Whole animal</tissue>
    </source>
</reference>
<accession>A0A9D4MJD0</accession>
<evidence type="ECO:0000256" key="1">
    <source>
        <dbReference type="SAM" id="SignalP"/>
    </source>
</evidence>
<sequence length="281" mass="30959">MFWTTLFLIGLISNGNGKTCQLENYFPMTFSEVMSSADILVYGETMQHKATKIDGTYVIEADYKVRCVFKRVMDPIEERITITRISPRDQCMGTPISEMLRIGDHSIVSIKKNDIMDANVVRYDLNEVMAGTSAGFIALRPYFLTVSKLCGLQSWESPSGAVNNTCPVCGTANVSPEVSILSDPTVVCNFAGNATISDNTGCDLYMDFQLADANTRTCVQADYSNTCVNLTPRPNTAVCNCGVAKDITKIDVDMATTNVPRMWLIAMIAVLSMIQLFSPWL</sequence>
<evidence type="ECO:0000313" key="3">
    <source>
        <dbReference type="Proteomes" id="UP000828390"/>
    </source>
</evidence>
<comment type="caution">
    <text evidence="2">The sequence shown here is derived from an EMBL/GenBank/DDBJ whole genome shotgun (WGS) entry which is preliminary data.</text>
</comment>
<gene>
    <name evidence="2" type="ORF">DPMN_001144</name>
</gene>
<organism evidence="2 3">
    <name type="scientific">Dreissena polymorpha</name>
    <name type="common">Zebra mussel</name>
    <name type="synonym">Mytilus polymorpha</name>
    <dbReference type="NCBI Taxonomy" id="45954"/>
    <lineage>
        <taxon>Eukaryota</taxon>
        <taxon>Metazoa</taxon>
        <taxon>Spiralia</taxon>
        <taxon>Lophotrochozoa</taxon>
        <taxon>Mollusca</taxon>
        <taxon>Bivalvia</taxon>
        <taxon>Autobranchia</taxon>
        <taxon>Heteroconchia</taxon>
        <taxon>Euheterodonta</taxon>
        <taxon>Imparidentia</taxon>
        <taxon>Neoheterodontei</taxon>
        <taxon>Myida</taxon>
        <taxon>Dreissenoidea</taxon>
        <taxon>Dreissenidae</taxon>
        <taxon>Dreissena</taxon>
    </lineage>
</organism>
<evidence type="ECO:0000313" key="2">
    <source>
        <dbReference type="EMBL" id="KAH3877281.1"/>
    </source>
</evidence>